<dbReference type="SFLD" id="SFLDS00029">
    <property type="entry name" value="Radical_SAM"/>
    <property type="match status" value="1"/>
</dbReference>
<evidence type="ECO:0000256" key="7">
    <source>
        <dbReference type="ARBA" id="ARBA00022723"/>
    </source>
</evidence>
<dbReference type="SFLD" id="SFLDG01066">
    <property type="entry name" value="organic_radical-activating_enz"/>
    <property type="match status" value="1"/>
</dbReference>
<evidence type="ECO:0000256" key="9">
    <source>
        <dbReference type="ARBA" id="ARBA00023004"/>
    </source>
</evidence>
<keyword evidence="7" id="KW-0479">Metal-binding</keyword>
<evidence type="ECO:0000256" key="1">
    <source>
        <dbReference type="ARBA" id="ARBA00001966"/>
    </source>
</evidence>
<dbReference type="EMBL" id="JABZMK010000006">
    <property type="protein sequence ID" value="MBF1128940.1"/>
    <property type="molecule type" value="Genomic_DNA"/>
</dbReference>
<dbReference type="AlphaFoldDB" id="A0A930FP78"/>
<dbReference type="SFLD" id="SFLDG01063">
    <property type="entry name" value="activating_enzymes__group_1"/>
    <property type="match status" value="1"/>
</dbReference>
<dbReference type="InterPro" id="IPR001989">
    <property type="entry name" value="Radical_activat_CS"/>
</dbReference>
<dbReference type="GO" id="GO:0046872">
    <property type="term" value="F:metal ion binding"/>
    <property type="evidence" value="ECO:0007669"/>
    <property type="project" value="UniProtKB-KW"/>
</dbReference>
<evidence type="ECO:0000313" key="13">
    <source>
        <dbReference type="EMBL" id="MBF1128940.1"/>
    </source>
</evidence>
<keyword evidence="8 12" id="KW-0560">Oxidoreductase</keyword>
<evidence type="ECO:0000313" key="14">
    <source>
        <dbReference type="Proteomes" id="UP000757890"/>
    </source>
</evidence>
<dbReference type="InterPro" id="IPR007197">
    <property type="entry name" value="rSAM"/>
</dbReference>
<dbReference type="GO" id="GO:0051539">
    <property type="term" value="F:4 iron, 4 sulfur cluster binding"/>
    <property type="evidence" value="ECO:0007669"/>
    <property type="project" value="UniProtKB-KW"/>
</dbReference>
<evidence type="ECO:0000256" key="6">
    <source>
        <dbReference type="ARBA" id="ARBA00022691"/>
    </source>
</evidence>
<proteinExistence type="inferred from homology"/>
<dbReference type="PANTHER" id="PTHR30352">
    <property type="entry name" value="PYRUVATE FORMATE-LYASE-ACTIVATING ENZYME"/>
    <property type="match status" value="1"/>
</dbReference>
<dbReference type="Pfam" id="PF13353">
    <property type="entry name" value="Fer4_12"/>
    <property type="match status" value="1"/>
</dbReference>
<organism evidence="13 14">
    <name type="scientific">Dialister invisus</name>
    <dbReference type="NCBI Taxonomy" id="218538"/>
    <lineage>
        <taxon>Bacteria</taxon>
        <taxon>Bacillati</taxon>
        <taxon>Bacillota</taxon>
        <taxon>Negativicutes</taxon>
        <taxon>Veillonellales</taxon>
        <taxon>Veillonellaceae</taxon>
        <taxon>Dialister</taxon>
    </lineage>
</organism>
<comment type="catalytic activity">
    <reaction evidence="11">
        <text>glycyl-[protein] + reduced [flavodoxin] + S-adenosyl-L-methionine = glycin-2-yl radical-[protein] + semiquinone [flavodoxin] + 5'-deoxyadenosine + L-methionine + H(+)</text>
        <dbReference type="Rhea" id="RHEA:61976"/>
        <dbReference type="Rhea" id="RHEA-COMP:10622"/>
        <dbReference type="Rhea" id="RHEA-COMP:14480"/>
        <dbReference type="Rhea" id="RHEA-COMP:15993"/>
        <dbReference type="Rhea" id="RHEA-COMP:15994"/>
        <dbReference type="ChEBI" id="CHEBI:15378"/>
        <dbReference type="ChEBI" id="CHEBI:17319"/>
        <dbReference type="ChEBI" id="CHEBI:29947"/>
        <dbReference type="ChEBI" id="CHEBI:32722"/>
        <dbReference type="ChEBI" id="CHEBI:57618"/>
        <dbReference type="ChEBI" id="CHEBI:57844"/>
        <dbReference type="ChEBI" id="CHEBI:59789"/>
        <dbReference type="ChEBI" id="CHEBI:140311"/>
    </reaction>
</comment>
<dbReference type="GO" id="GO:0043365">
    <property type="term" value="F:[formate-C-acetyltransferase]-activating enzyme activity"/>
    <property type="evidence" value="ECO:0007669"/>
    <property type="project" value="InterPro"/>
</dbReference>
<sequence length="184" mass="21062">MNYAGIKEYDIANGPGIRFSLFVSGCTHHCKGCFNPDTWSFHYGKPFTKETEDYIIRQLGQDCYQGMTLLGGEPMEPVNQKGLLPLVKRFKETYPEKDLWCFSGYLFDKEILGHFAKIMPETMELLKYIDILVDGEFVLAKKDITLLFKGSSNQRTIDVQKSLHAGELHFWNPGDTSMSKMTKI</sequence>
<dbReference type="InterPro" id="IPR013785">
    <property type="entry name" value="Aldolase_TIM"/>
</dbReference>
<protein>
    <recommendedName>
        <fullName evidence="4 12">Anaerobic ribonucleoside-triphosphate reductase-activating protein</fullName>
        <ecNumber evidence="12">1.97.1.-</ecNumber>
    </recommendedName>
</protein>
<dbReference type="InterPro" id="IPR034457">
    <property type="entry name" value="Organic_radical-activating"/>
</dbReference>
<keyword evidence="9" id="KW-0408">Iron</keyword>
<evidence type="ECO:0000256" key="8">
    <source>
        <dbReference type="ARBA" id="ARBA00023002"/>
    </source>
</evidence>
<dbReference type="SUPFAM" id="SSF102114">
    <property type="entry name" value="Radical SAM enzymes"/>
    <property type="match status" value="1"/>
</dbReference>
<dbReference type="Gene3D" id="3.20.20.70">
    <property type="entry name" value="Aldolase class I"/>
    <property type="match status" value="1"/>
</dbReference>
<evidence type="ECO:0000256" key="12">
    <source>
        <dbReference type="PIRNR" id="PIRNR000368"/>
    </source>
</evidence>
<evidence type="ECO:0000256" key="10">
    <source>
        <dbReference type="ARBA" id="ARBA00023014"/>
    </source>
</evidence>
<accession>A0A930FP78</accession>
<evidence type="ECO:0000256" key="5">
    <source>
        <dbReference type="ARBA" id="ARBA00022485"/>
    </source>
</evidence>
<dbReference type="Proteomes" id="UP000757890">
    <property type="component" value="Unassembled WGS sequence"/>
</dbReference>
<keyword evidence="5" id="KW-0004">4Fe-4S</keyword>
<dbReference type="InterPro" id="IPR058240">
    <property type="entry name" value="rSAM_sf"/>
</dbReference>
<evidence type="ECO:0000256" key="2">
    <source>
        <dbReference type="ARBA" id="ARBA00003852"/>
    </source>
</evidence>
<dbReference type="SFLD" id="SFLDF00299">
    <property type="entry name" value="anaerobic_ribonucleoside-triph"/>
    <property type="match status" value="1"/>
</dbReference>
<reference evidence="13" key="1">
    <citation type="submission" date="2020-04" db="EMBL/GenBank/DDBJ databases">
        <title>Deep metagenomics examines the oral microbiome during advanced dental caries in children, revealing novel taxa and co-occurrences with host molecules.</title>
        <authorList>
            <person name="Baker J.L."/>
            <person name="Morton J.T."/>
            <person name="Dinis M."/>
            <person name="Alvarez R."/>
            <person name="Tran N.C."/>
            <person name="Knight R."/>
            <person name="Edlund A."/>
        </authorList>
    </citation>
    <scope>NUCLEOTIDE SEQUENCE</scope>
    <source>
        <strain evidence="13">JCVI_32_bin.14</strain>
    </source>
</reference>
<dbReference type="EC" id="1.97.1.-" evidence="12"/>
<dbReference type="GO" id="GO:0004748">
    <property type="term" value="F:ribonucleoside-diphosphate reductase activity, thioredoxin disulfide as acceptor"/>
    <property type="evidence" value="ECO:0007669"/>
    <property type="project" value="TreeGrafter"/>
</dbReference>
<comment type="similarity">
    <text evidence="3 12">Belongs to the organic radical-activating enzymes family.</text>
</comment>
<dbReference type="PIRSF" id="PIRSF000368">
    <property type="entry name" value="NrdG"/>
    <property type="match status" value="1"/>
</dbReference>
<evidence type="ECO:0000256" key="4">
    <source>
        <dbReference type="ARBA" id="ARBA00014281"/>
    </source>
</evidence>
<dbReference type="NCBIfam" id="TIGR02491">
    <property type="entry name" value="NrdG"/>
    <property type="match status" value="1"/>
</dbReference>
<dbReference type="PANTHER" id="PTHR30352:SF2">
    <property type="entry name" value="ANAEROBIC RIBONUCLEOSIDE-TRIPHOSPHATE REDUCTASE-ACTIVATING PROTEIN"/>
    <property type="match status" value="1"/>
</dbReference>
<comment type="function">
    <text evidence="2 12">Activation of anaerobic ribonucleoside-triphosphate reductase under anaerobic conditions by generation of an organic free radical, using S-adenosylmethionine and reduced flavodoxin as cosubstrates to produce 5'-deoxy-adenosine.</text>
</comment>
<evidence type="ECO:0000256" key="3">
    <source>
        <dbReference type="ARBA" id="ARBA00009777"/>
    </source>
</evidence>
<comment type="caution">
    <text evidence="13">The sequence shown here is derived from an EMBL/GenBank/DDBJ whole genome shotgun (WGS) entry which is preliminary data.</text>
</comment>
<comment type="cofactor">
    <cofactor evidence="1">
        <name>[4Fe-4S] cluster</name>
        <dbReference type="ChEBI" id="CHEBI:49883"/>
    </cofactor>
</comment>
<evidence type="ECO:0000256" key="11">
    <source>
        <dbReference type="ARBA" id="ARBA00047365"/>
    </source>
</evidence>
<dbReference type="PROSITE" id="PS01087">
    <property type="entry name" value="RADICAL_ACTIVATING"/>
    <property type="match status" value="1"/>
</dbReference>
<keyword evidence="6" id="KW-0949">S-adenosyl-L-methionine</keyword>
<name>A0A930FP78_9FIRM</name>
<keyword evidence="10" id="KW-0411">Iron-sulfur</keyword>
<dbReference type="InterPro" id="IPR012837">
    <property type="entry name" value="NrdG"/>
</dbReference>
<gene>
    <name evidence="13" type="primary">nrdG</name>
    <name evidence="13" type="ORF">HXL70_02715</name>
</gene>